<evidence type="ECO:0000313" key="4">
    <source>
        <dbReference type="Proteomes" id="UP001153069"/>
    </source>
</evidence>
<protein>
    <submittedName>
        <fullName evidence="3">Uncharacterized protein</fullName>
    </submittedName>
</protein>
<comment type="caution">
    <text evidence="3">The sequence shown here is derived from an EMBL/GenBank/DDBJ whole genome shotgun (WGS) entry which is preliminary data.</text>
</comment>
<feature type="compositionally biased region" description="Acidic residues" evidence="2">
    <location>
        <begin position="454"/>
        <end position="463"/>
    </location>
</feature>
<organism evidence="3 4">
    <name type="scientific">Seminavis robusta</name>
    <dbReference type="NCBI Taxonomy" id="568900"/>
    <lineage>
        <taxon>Eukaryota</taxon>
        <taxon>Sar</taxon>
        <taxon>Stramenopiles</taxon>
        <taxon>Ochrophyta</taxon>
        <taxon>Bacillariophyta</taxon>
        <taxon>Bacillariophyceae</taxon>
        <taxon>Bacillariophycidae</taxon>
        <taxon>Naviculales</taxon>
        <taxon>Naviculaceae</taxon>
        <taxon>Seminavis</taxon>
    </lineage>
</organism>
<evidence type="ECO:0000313" key="3">
    <source>
        <dbReference type="EMBL" id="CAB9520312.1"/>
    </source>
</evidence>
<keyword evidence="1" id="KW-0175">Coiled coil</keyword>
<dbReference type="OrthoDB" id="55504at2759"/>
<evidence type="ECO:0000256" key="1">
    <source>
        <dbReference type="SAM" id="Coils"/>
    </source>
</evidence>
<evidence type="ECO:0000256" key="2">
    <source>
        <dbReference type="SAM" id="MobiDB-lite"/>
    </source>
</evidence>
<sequence>MTVITTPPKPIQSPADITEEDLANILPPNPSVGLAERYFNVNGCRLPELMAMAMGLTSVDGRELGNTDIEPFVSMKFHKKVVPTAKDLMEEIKRRCKVDSSKKAPSCRHWNKDKLVSWLKENPMSDVIDRVFVQLEEEKLFNMLTKAAEEKTETAKKNQTGAWVTLEPYLRLIECFFHDDNRELLMKTNKALTRDELDARNSDQRPVDYWEAVARMFNDDSYVFFSRMLPELHPTFADVIDLSFDKVPGTISAQEARRRFSDCRAKLVKIVSKWELSGNGFGQRTTEEPQFGHMEEEQLEEGDNRSSFLDSGTREHILYLWHVADTEEVMKTVLSIISVNCAADSESCQSTMGDDNASVNRRKREAEVRAVAEFRSSISDALSNMSHAALLTELREAENRCVMYEERALTTELPRVKKLYDETVRKLEKRITKIQEMVDAIMEQNAKRQRTEEVQDTEEEDSIAQESGSTGY</sequence>
<feature type="coiled-coil region" evidence="1">
    <location>
        <begin position="387"/>
        <end position="444"/>
    </location>
</feature>
<proteinExistence type="predicted"/>
<gene>
    <name evidence="3" type="ORF">SEMRO_1091_G240300.1</name>
</gene>
<name>A0A9N8EF21_9STRA</name>
<accession>A0A9N8EF21</accession>
<feature type="region of interest" description="Disordered" evidence="2">
    <location>
        <begin position="445"/>
        <end position="472"/>
    </location>
</feature>
<dbReference type="Proteomes" id="UP001153069">
    <property type="component" value="Unassembled WGS sequence"/>
</dbReference>
<dbReference type="EMBL" id="CAICTM010001089">
    <property type="protein sequence ID" value="CAB9520312.1"/>
    <property type="molecule type" value="Genomic_DNA"/>
</dbReference>
<reference evidence="3" key="1">
    <citation type="submission" date="2020-06" db="EMBL/GenBank/DDBJ databases">
        <authorList>
            <consortium name="Plant Systems Biology data submission"/>
        </authorList>
    </citation>
    <scope>NUCLEOTIDE SEQUENCE</scope>
    <source>
        <strain evidence="3">D6</strain>
    </source>
</reference>
<dbReference type="AlphaFoldDB" id="A0A9N8EF21"/>
<keyword evidence="4" id="KW-1185">Reference proteome</keyword>